<feature type="region of interest" description="Disordered" evidence="2">
    <location>
        <begin position="329"/>
        <end position="351"/>
    </location>
</feature>
<feature type="non-terminal residue" evidence="3">
    <location>
        <position position="1502"/>
    </location>
</feature>
<dbReference type="VEuPathDB" id="PlasmoDB:PmUG01_05016500"/>
<reference evidence="3 4" key="1">
    <citation type="submission" date="2016-06" db="EMBL/GenBank/DDBJ databases">
        <authorList>
            <consortium name="Pathogen Informatics"/>
        </authorList>
    </citation>
    <scope>NUCLEOTIDE SEQUENCE [LARGE SCALE GENOMIC DNA]</scope>
    <source>
        <strain evidence="3">PmlGA01</strain>
    </source>
</reference>
<evidence type="ECO:0000256" key="2">
    <source>
        <dbReference type="SAM" id="MobiDB-lite"/>
    </source>
</evidence>
<organism evidence="3 4">
    <name type="scientific">Plasmodium malariae</name>
    <dbReference type="NCBI Taxonomy" id="5858"/>
    <lineage>
        <taxon>Eukaryota</taxon>
        <taxon>Sar</taxon>
        <taxon>Alveolata</taxon>
        <taxon>Apicomplexa</taxon>
        <taxon>Aconoidasida</taxon>
        <taxon>Haemosporida</taxon>
        <taxon>Plasmodiidae</taxon>
        <taxon>Plasmodium</taxon>
        <taxon>Plasmodium (Plasmodium)</taxon>
    </lineage>
</organism>
<accession>A0A1C3KLG3</accession>
<feature type="coiled-coil region" evidence="1">
    <location>
        <begin position="1367"/>
        <end position="1394"/>
    </location>
</feature>
<feature type="non-terminal residue" evidence="3">
    <location>
        <position position="1"/>
    </location>
</feature>
<feature type="compositionally biased region" description="Basic and acidic residues" evidence="2">
    <location>
        <begin position="329"/>
        <end position="349"/>
    </location>
</feature>
<feature type="compositionally biased region" description="Basic and acidic residues" evidence="2">
    <location>
        <begin position="375"/>
        <end position="392"/>
    </location>
</feature>
<dbReference type="Proteomes" id="UP000219799">
    <property type="component" value="Chromosome 5"/>
</dbReference>
<evidence type="ECO:0000256" key="1">
    <source>
        <dbReference type="SAM" id="Coils"/>
    </source>
</evidence>
<evidence type="ECO:0000313" key="3">
    <source>
        <dbReference type="EMBL" id="SBT74830.1"/>
    </source>
</evidence>
<protein>
    <submittedName>
        <fullName evidence="3">Uncharacterized protein</fullName>
    </submittedName>
</protein>
<dbReference type="EMBL" id="LT594493">
    <property type="protein sequence ID" value="SBT74830.1"/>
    <property type="molecule type" value="Genomic_DNA"/>
</dbReference>
<keyword evidence="1" id="KW-0175">Coiled coil</keyword>
<sequence>IKKNNYVGMSSTNEKTFNCNKENLSKLCSSHVPNTIMVETIINCKKEKQINHISIIPKWEKIRSQESLLYELINKNDNKSKIKKFLDDSDKHQNVYETKDKEKVSAQNATIKCEEKIMSIKKKMSNSTKLSNIIKKENHVDQKGTNEITTCIKTKCKELSSIHRDKCSKKEDYSINHKNKNNLNLQTYKQKVKSQESLLYELININSNRIKIQNFLKQSNQYEASNNFQTVHENKVNLKENEKKNKIIKDVSCRESTHASRLKTNNNFKKICLTKNSLYHVHNSTKEEINNTREKKLLPKEQKFYKMKKISYPKSPPRTITQKCNDKIGNKNEMFKGSENKKGTEEGKDNTTLNTINNKIKNGNKLTTNKKMDKKQIVKNSNREHNEKRRNELNNGYTKENETKKRLIASSKKDKIIRYNYHIKSSNDQAEKTTNIKGSILSINKCTNLKWGNENKQNFCRNNTLIMKKENKTINQAKYCTHFKVPLNLQKKDNTVSTLYPLMYKTPFDNTKNKNNSRHDLNVTKAYVEKITKNNNGTKNKESTNIAGDYKIYNKNNNYDLVEREITIYSEANKVKRDILDIDLDKNVDALKNKKNIITPKFNRKRKISELRIESITKKFYIKTIFANSIMKSQKNSKKVISMHNQIANNEDLKNRDPCYDEKEMNSKKCAERIINTNPKLKKRYINILEHEKRNMEVQKHNVFLNETKQKVEIHIWNKTHKIIGNYVNNQISEAPFISHVLNQNVKEGVPRCFMEVQTTKTYEEITKINFSGILKELLKEEKLEEIDSFYELKKEILPYKESKILQRRANNYTISACLKKEAMKLKIVNKKIIARILTKTTVHVKYFYLKETSLQISNKVIFVVRNVSKEIWKIKGLKKMIIRLGKKKMNSLERRKYHVANLNFFKKENCWEREKCWPKEITKERLAINHLNKNNSERTIIKEQYMMLHFLGKKIYSKNVPIKFVLLEYLKKEVPMEKKKHKKKKNKITMIIIIMIIIKRLDSQNLKKSTKQLTMMRIEKKECLSWDIKQKLSIINKVKKLYLKEKKKQITVRKILSYTRSKEMEQKVVITENMILYNLSKKYIKKNIEKKLNNEEGKYITIIKNSQEQKLGERNNELITTSYINDIKKDIFKPQQIKKKDKQKTEKEKLLLSNTEREMIIPKIMIKENLQEMKKYIIMIKYLKGEIFKVGKGIFNVQPLNREPAMRSIKEVQVGTSKEIEVGTSKEIEVGISKEIEVGISKEIEVGISKEINVGTEKEIEVGISKEINVGTEREVPKERINGDIEKEILAIKYLIKEILEEIRNEVIKDYKIRRPKRTKKEKIHHKKMKGYVTIRDIENEHLKYKEKKNRPNKNIKDEINIIERINEGKYHKREKEKEKEKLENKNLIEIKDKDWAKEYINQAILVEDVKCEKEFLIISDLREENKNTPREELREDLLTEVLTIEDVREKTLNEIEEDEEEALTEKAMDEILMITSLREKNMNEIREVLGGELITEMFTI</sequence>
<evidence type="ECO:0000313" key="4">
    <source>
        <dbReference type="Proteomes" id="UP000219799"/>
    </source>
</evidence>
<proteinExistence type="predicted"/>
<feature type="region of interest" description="Disordered" evidence="2">
    <location>
        <begin position="375"/>
        <end position="406"/>
    </location>
</feature>
<name>A0A1C3KLG3_PLAMA</name>
<gene>
    <name evidence="3" type="primary">PmlGA01_050005700</name>
    <name evidence="3" type="ORF">PMLGA01_050005700</name>
</gene>